<evidence type="ECO:0008006" key="10">
    <source>
        <dbReference type="Google" id="ProtNLM"/>
    </source>
</evidence>
<evidence type="ECO:0000256" key="2">
    <source>
        <dbReference type="ARBA" id="ARBA00006462"/>
    </source>
</evidence>
<evidence type="ECO:0000256" key="4">
    <source>
        <dbReference type="ARBA" id="ARBA00022968"/>
    </source>
</evidence>
<name>A0ABR4BYU3_9HELO</name>
<evidence type="ECO:0000256" key="5">
    <source>
        <dbReference type="ARBA" id="ARBA00022989"/>
    </source>
</evidence>
<comment type="similarity">
    <text evidence="2">Belongs to the glycosyltransferase 31 family. Beta3-Gal-T subfamily.</text>
</comment>
<dbReference type="EMBL" id="JAZHXI010000016">
    <property type="protein sequence ID" value="KAL2062592.1"/>
    <property type="molecule type" value="Genomic_DNA"/>
</dbReference>
<dbReference type="Gene3D" id="3.90.550.50">
    <property type="match status" value="1"/>
</dbReference>
<comment type="subcellular location">
    <subcellularLocation>
        <location evidence="1">Membrane</location>
        <topology evidence="1">Single-pass type II membrane protein</topology>
    </subcellularLocation>
</comment>
<evidence type="ECO:0000256" key="1">
    <source>
        <dbReference type="ARBA" id="ARBA00004606"/>
    </source>
</evidence>
<evidence type="ECO:0000256" key="3">
    <source>
        <dbReference type="ARBA" id="ARBA00022692"/>
    </source>
</evidence>
<comment type="caution">
    <text evidence="8">The sequence shown here is derived from an EMBL/GenBank/DDBJ whole genome shotgun (WGS) entry which is preliminary data.</text>
</comment>
<keyword evidence="5 7" id="KW-1133">Transmembrane helix</keyword>
<evidence type="ECO:0000256" key="7">
    <source>
        <dbReference type="SAM" id="Phobius"/>
    </source>
</evidence>
<evidence type="ECO:0000313" key="8">
    <source>
        <dbReference type="EMBL" id="KAL2062592.1"/>
    </source>
</evidence>
<organism evidence="8 9">
    <name type="scientific">Oculimacula yallundae</name>
    <dbReference type="NCBI Taxonomy" id="86028"/>
    <lineage>
        <taxon>Eukaryota</taxon>
        <taxon>Fungi</taxon>
        <taxon>Dikarya</taxon>
        <taxon>Ascomycota</taxon>
        <taxon>Pezizomycotina</taxon>
        <taxon>Leotiomycetes</taxon>
        <taxon>Helotiales</taxon>
        <taxon>Ploettnerulaceae</taxon>
        <taxon>Oculimacula</taxon>
    </lineage>
</organism>
<accession>A0ABR4BYU3</accession>
<reference evidence="8 9" key="1">
    <citation type="journal article" date="2024" name="Commun. Biol.">
        <title>Comparative genomic analysis of thermophilic fungi reveals convergent evolutionary adaptations and gene losses.</title>
        <authorList>
            <person name="Steindorff A.S."/>
            <person name="Aguilar-Pontes M.V."/>
            <person name="Robinson A.J."/>
            <person name="Andreopoulos B."/>
            <person name="LaButti K."/>
            <person name="Kuo A."/>
            <person name="Mondo S."/>
            <person name="Riley R."/>
            <person name="Otillar R."/>
            <person name="Haridas S."/>
            <person name="Lipzen A."/>
            <person name="Grimwood J."/>
            <person name="Schmutz J."/>
            <person name="Clum A."/>
            <person name="Reid I.D."/>
            <person name="Moisan M.C."/>
            <person name="Butler G."/>
            <person name="Nguyen T.T.M."/>
            <person name="Dewar K."/>
            <person name="Conant G."/>
            <person name="Drula E."/>
            <person name="Henrissat B."/>
            <person name="Hansel C."/>
            <person name="Singer S."/>
            <person name="Hutchinson M.I."/>
            <person name="de Vries R.P."/>
            <person name="Natvig D.O."/>
            <person name="Powell A.J."/>
            <person name="Tsang A."/>
            <person name="Grigoriev I.V."/>
        </authorList>
    </citation>
    <scope>NUCLEOTIDE SEQUENCE [LARGE SCALE GENOMIC DNA]</scope>
    <source>
        <strain evidence="8 9">CBS 494.80</strain>
    </source>
</reference>
<dbReference type="SUPFAM" id="SSF57414">
    <property type="entry name" value="Hairpin loop containing domain-like"/>
    <property type="match status" value="1"/>
</dbReference>
<gene>
    <name evidence="8" type="ORF">VTL71DRAFT_5664</name>
</gene>
<proteinExistence type="inferred from homology"/>
<protein>
    <recommendedName>
        <fullName evidence="10">Glycosyltransferase family 31 protein</fullName>
    </recommendedName>
</protein>
<evidence type="ECO:0000256" key="6">
    <source>
        <dbReference type="ARBA" id="ARBA00023136"/>
    </source>
</evidence>
<sequence length="448" mass="51171">MLRWTPRSFSIWIRASVLVIMVFLILSRFPTIQVDRFHRLYPGKSTKSQSCQRSALSQRIVVSVKTGATEAAAKIPTQMKTTLRCAELVIFFSDLEQDLEDGQFHLHDALNTISPSIVDNNQDFEFYKKQKEMWQSQKNISAMQGVKHPKNTNDLAAWSLDKWKNIHMLEKTWAVRPGMDWYIFIDADTYLVWTSLLIWLATLDPTSKSYYGSAVTWGGIRFAHGGSGYIIPKAMMYEIAVKQKGTAAKWDLKLHDHCCGDVALSAALQEHGGVLEGRWPLISGEAPWSMPFGPGTTEYRCWPAMTMHHLTPTGMEEFLEYEQQRQNKQVLLTHTEILRDFLLPQIPLNRSNWDNLASERGDFGRTGGVQSEATSLEECTKACEIDEKCFQYSFHGHNCSIGRSVRFGREREPDKEGSWQSGWNLTRLADWSKEQPPCSNITFQGEDN</sequence>
<evidence type="ECO:0000313" key="9">
    <source>
        <dbReference type="Proteomes" id="UP001595075"/>
    </source>
</evidence>
<keyword evidence="4" id="KW-0735">Signal-anchor</keyword>
<keyword evidence="6 7" id="KW-0472">Membrane</keyword>
<dbReference type="Proteomes" id="UP001595075">
    <property type="component" value="Unassembled WGS sequence"/>
</dbReference>
<keyword evidence="3 7" id="KW-0812">Transmembrane</keyword>
<feature type="transmembrane region" description="Helical" evidence="7">
    <location>
        <begin position="12"/>
        <end position="29"/>
    </location>
</feature>
<dbReference type="InterPro" id="IPR026050">
    <property type="entry name" value="C1GALT1/C1GALT1_chp1"/>
</dbReference>
<dbReference type="PANTHER" id="PTHR23033:SF40">
    <property type="entry name" value="APPLE DOMAIN-CONTAINING PROTEIN"/>
    <property type="match status" value="1"/>
</dbReference>
<dbReference type="PANTHER" id="PTHR23033">
    <property type="entry name" value="BETA1,3-GALACTOSYLTRANSFERASE"/>
    <property type="match status" value="1"/>
</dbReference>
<keyword evidence="9" id="KW-1185">Reference proteome</keyword>